<dbReference type="Gene3D" id="3.90.1170.50">
    <property type="entry name" value="Aldehyde oxidase/xanthine dehydrogenase, a/b hammerhead"/>
    <property type="match status" value="1"/>
</dbReference>
<dbReference type="InterPro" id="IPR000674">
    <property type="entry name" value="Ald_Oxase/Xan_DH_a/b"/>
</dbReference>
<comment type="caution">
    <text evidence="4">The sequence shown here is derived from an EMBL/GenBank/DDBJ whole genome shotgun (WGS) entry which is preliminary data.</text>
</comment>
<dbReference type="Gene3D" id="3.30.365.10">
    <property type="entry name" value="Aldehyde oxidase/xanthine dehydrogenase, molybdopterin binding domain"/>
    <property type="match status" value="4"/>
</dbReference>
<dbReference type="PANTHER" id="PTHR47495">
    <property type="entry name" value="ALDEHYDE DEHYDROGENASE"/>
    <property type="match status" value="1"/>
</dbReference>
<evidence type="ECO:0000313" key="4">
    <source>
        <dbReference type="EMBL" id="MCS0606628.1"/>
    </source>
</evidence>
<accession>A0ABT2BDN3</accession>
<feature type="transmembrane region" description="Helical" evidence="2">
    <location>
        <begin position="14"/>
        <end position="33"/>
    </location>
</feature>
<feature type="compositionally biased region" description="Basic and acidic residues" evidence="1">
    <location>
        <begin position="37"/>
        <end position="47"/>
    </location>
</feature>
<dbReference type="InterPro" id="IPR008274">
    <property type="entry name" value="AldOxase/xan_DH_MoCoBD1"/>
</dbReference>
<keyword evidence="2" id="KW-0472">Membrane</keyword>
<dbReference type="Pfam" id="PF02738">
    <property type="entry name" value="MoCoBD_1"/>
    <property type="match status" value="1"/>
</dbReference>
<dbReference type="InterPro" id="IPR012368">
    <property type="entry name" value="OxRdtase_Mopterin-bd_su_IorB"/>
</dbReference>
<dbReference type="EMBL" id="JANUGV010000001">
    <property type="protein sequence ID" value="MCS0606628.1"/>
    <property type="molecule type" value="Genomic_DNA"/>
</dbReference>
<proteinExistence type="predicted"/>
<evidence type="ECO:0000256" key="2">
    <source>
        <dbReference type="SAM" id="Phobius"/>
    </source>
</evidence>
<dbReference type="Proteomes" id="UP001205861">
    <property type="component" value="Unassembled WGS sequence"/>
</dbReference>
<dbReference type="Pfam" id="PF20256">
    <property type="entry name" value="MoCoBD_2"/>
    <property type="match status" value="2"/>
</dbReference>
<feature type="domain" description="Aldehyde oxidase/xanthine dehydrogenase a/b hammerhead" evidence="3">
    <location>
        <begin position="231"/>
        <end position="309"/>
    </location>
</feature>
<sequence length="744" mass="79277">MDTKTPQSQARRRFMQLSAAAGGGMLFGFSLFGCQKKEGESRNEPPSERAVGAATTASTNQAPGLARDAFIRIDRDGLVTFIVAKVEMGQGTFTAMPMLLAEELGVDPSKVRLEQAPANNALYADPLLGGQVTGGSTSVRGAWKPLREAGATVRSVLVAAAAKQWNTDPGACKVIDGRILHPDGKQSLGFGDVADAAAQLPLPQKVDLKPASGFTLIGKPHHRLDSTIKANGQAQFGIDARLPNMGIATVAMAPVPGGKLAGVDEQKALAVKGVRQVLKLDNAVAVVGDHFWAAKQGLAACAPRWDDGPNANVSTASIVADMTKASEQAGAVATNKGEALKRLGDKNGRRIDVVYEVPFLAHATMEPMNCTVDLKPDGCDVYCGTQVPAFAQAAAAKLTGLPLEKVRVHNHYLGGGFGRRLEVDYVAQAVALARLAKGPIKVVWTREEDVQHDMFRPYYLDRMSARLDDKGMPVAWFHRITGSSIMSRFAPQGVKNGVDPDAVEAAAEIQYAIPDIRVEYVRHEPPVATAFWRGVGPTHNVWAVETFIDELAFAGKHDPVEFRRALLKDSKRKLGVLNVAAQQAGWGKPVAKIAGRRVGRGVSCQFAFGTYLAQVAEVSVGPQGDVKVHRVVCAVDCGHTVNPDQVVAQMEGGIIFGLTAALWGEITLDKGRVQQSNFNDYRVMRINEAPVIEVHIVNSTDDPGGIGEPGTSGAGPALTNAIFAATGKRIRRLPVGDQLKMNKA</sequence>
<organism evidence="4 5">
    <name type="scientific">Massilia solisilvae</name>
    <dbReference type="NCBI Taxonomy" id="1811225"/>
    <lineage>
        <taxon>Bacteria</taxon>
        <taxon>Pseudomonadati</taxon>
        <taxon>Pseudomonadota</taxon>
        <taxon>Betaproteobacteria</taxon>
        <taxon>Burkholderiales</taxon>
        <taxon>Oxalobacteraceae</taxon>
        <taxon>Telluria group</taxon>
        <taxon>Massilia</taxon>
    </lineage>
</organism>
<evidence type="ECO:0000313" key="5">
    <source>
        <dbReference type="Proteomes" id="UP001205861"/>
    </source>
</evidence>
<reference evidence="4 5" key="1">
    <citation type="submission" date="2022-08" db="EMBL/GenBank/DDBJ databases">
        <title>Reclassification of Massilia species as members of the genera Telluria, Duganella, Pseudoduganella, Mokoshia gen. nov. and Zemynaea gen. nov. using orthogonal and non-orthogonal genome-based approaches.</title>
        <authorList>
            <person name="Bowman J.P."/>
        </authorList>
    </citation>
    <scope>NUCLEOTIDE SEQUENCE [LARGE SCALE GENOMIC DNA]</scope>
    <source>
        <strain evidence="4 5">JCM 31607</strain>
    </source>
</reference>
<protein>
    <submittedName>
        <fullName evidence="4">Xanthine dehydrogenase family protein molybdopterin-binding subunit</fullName>
    </submittedName>
</protein>
<evidence type="ECO:0000256" key="1">
    <source>
        <dbReference type="SAM" id="MobiDB-lite"/>
    </source>
</evidence>
<dbReference type="RefSeq" id="WP_258854432.1">
    <property type="nucleotide sequence ID" value="NZ_JANUGV010000001.1"/>
</dbReference>
<name>A0ABT2BDN3_9BURK</name>
<dbReference type="InterPro" id="IPR037165">
    <property type="entry name" value="AldOxase/xan_DH_Mopterin-bd_sf"/>
</dbReference>
<keyword evidence="2" id="KW-1133">Transmembrane helix</keyword>
<keyword evidence="5" id="KW-1185">Reference proteome</keyword>
<dbReference type="InterPro" id="IPR052516">
    <property type="entry name" value="N-heterocyclic_Hydroxylase"/>
</dbReference>
<evidence type="ECO:0000259" key="3">
    <source>
        <dbReference type="SMART" id="SM01008"/>
    </source>
</evidence>
<dbReference type="SUPFAM" id="SSF56003">
    <property type="entry name" value="Molybdenum cofactor-binding domain"/>
    <property type="match status" value="2"/>
</dbReference>
<dbReference type="PANTHER" id="PTHR47495:SF2">
    <property type="entry name" value="ALDEHYDE DEHYDROGENASE"/>
    <property type="match status" value="1"/>
</dbReference>
<gene>
    <name evidence="4" type="ORF">NX773_00425</name>
</gene>
<dbReference type="PROSITE" id="PS51257">
    <property type="entry name" value="PROKAR_LIPOPROTEIN"/>
    <property type="match status" value="1"/>
</dbReference>
<dbReference type="PIRSF" id="PIRSF036389">
    <property type="entry name" value="IOR_B"/>
    <property type="match status" value="1"/>
</dbReference>
<feature type="region of interest" description="Disordered" evidence="1">
    <location>
        <begin position="37"/>
        <end position="58"/>
    </location>
</feature>
<dbReference type="InterPro" id="IPR046867">
    <property type="entry name" value="AldOxase/xan_DH_MoCoBD2"/>
</dbReference>
<keyword evidence="2" id="KW-0812">Transmembrane</keyword>
<dbReference type="SMART" id="SM01008">
    <property type="entry name" value="Ald_Xan_dh_C"/>
    <property type="match status" value="1"/>
</dbReference>